<protein>
    <submittedName>
        <fullName evidence="1">Uncharacterized protein</fullName>
    </submittedName>
</protein>
<proteinExistence type="predicted"/>
<dbReference type="RefSeq" id="XP_056051999.1">
    <property type="nucleotide sequence ID" value="XM_056200117.1"/>
</dbReference>
<name>A0A9W8QAQ9_AKAMU</name>
<sequence length="92" mass="10155">MGLASAVALGRRLATAVALWCRRGGQPRHAEGCLRLLSKSVFAALFHVLLERELKVKKVVRLKLAPHCANGDEMKRMLDGRASCTVDCWLAR</sequence>
<gene>
    <name evidence="1" type="ORF">LMH87_011042</name>
</gene>
<dbReference type="KEGG" id="amus:LMH87_011042"/>
<dbReference type="EMBL" id="JAJHUN010000009">
    <property type="protein sequence ID" value="KAJ4150285.1"/>
    <property type="molecule type" value="Genomic_DNA"/>
</dbReference>
<keyword evidence="2" id="KW-1185">Reference proteome</keyword>
<dbReference type="GeneID" id="80898201"/>
<dbReference type="AlphaFoldDB" id="A0A9W8QAQ9"/>
<comment type="caution">
    <text evidence="1">The sequence shown here is derived from an EMBL/GenBank/DDBJ whole genome shotgun (WGS) entry which is preliminary data.</text>
</comment>
<accession>A0A9W8QAQ9</accession>
<organism evidence="1 2">
    <name type="scientific">Akanthomyces muscarius</name>
    <name type="common">Entomopathogenic fungus</name>
    <name type="synonym">Lecanicillium muscarium</name>
    <dbReference type="NCBI Taxonomy" id="2231603"/>
    <lineage>
        <taxon>Eukaryota</taxon>
        <taxon>Fungi</taxon>
        <taxon>Dikarya</taxon>
        <taxon>Ascomycota</taxon>
        <taxon>Pezizomycotina</taxon>
        <taxon>Sordariomycetes</taxon>
        <taxon>Hypocreomycetidae</taxon>
        <taxon>Hypocreales</taxon>
        <taxon>Cordycipitaceae</taxon>
        <taxon>Akanthomyces</taxon>
    </lineage>
</organism>
<dbReference type="Proteomes" id="UP001144673">
    <property type="component" value="Chromosome 4"/>
</dbReference>
<reference evidence="1" key="1">
    <citation type="journal article" date="2023" name="Access Microbiol">
        <title>De-novo genome assembly for Akanthomyces muscarius, a biocontrol agent of insect agricultural pests.</title>
        <authorList>
            <person name="Erdos Z."/>
            <person name="Studholme D.J."/>
            <person name="Raymond B."/>
            <person name="Sharma M."/>
        </authorList>
    </citation>
    <scope>NUCLEOTIDE SEQUENCE</scope>
    <source>
        <strain evidence="1">Ve6</strain>
    </source>
</reference>
<evidence type="ECO:0000313" key="1">
    <source>
        <dbReference type="EMBL" id="KAJ4150285.1"/>
    </source>
</evidence>
<evidence type="ECO:0000313" key="2">
    <source>
        <dbReference type="Proteomes" id="UP001144673"/>
    </source>
</evidence>